<evidence type="ECO:0000313" key="1">
    <source>
        <dbReference type="EMBL" id="JAD16232.1"/>
    </source>
</evidence>
<proteinExistence type="predicted"/>
<sequence>MPLVFIVKIMIITACLTNKQPQKLN</sequence>
<dbReference type="EMBL" id="GBRH01281663">
    <property type="protein sequence ID" value="JAD16232.1"/>
    <property type="molecule type" value="Transcribed_RNA"/>
</dbReference>
<reference evidence="1" key="1">
    <citation type="submission" date="2014-09" db="EMBL/GenBank/DDBJ databases">
        <authorList>
            <person name="Magalhaes I.L.F."/>
            <person name="Oliveira U."/>
            <person name="Santos F.R."/>
            <person name="Vidigal T.H.D.A."/>
            <person name="Brescovit A.D."/>
            <person name="Santos A.J."/>
        </authorList>
    </citation>
    <scope>NUCLEOTIDE SEQUENCE</scope>
    <source>
        <tissue evidence="1">Shoot tissue taken approximately 20 cm above the soil surface</tissue>
    </source>
</reference>
<name>A0A0A8XX05_ARUDO</name>
<dbReference type="AlphaFoldDB" id="A0A0A8XX05"/>
<reference evidence="1" key="2">
    <citation type="journal article" date="2015" name="Data Brief">
        <title>Shoot transcriptome of the giant reed, Arundo donax.</title>
        <authorList>
            <person name="Barrero R.A."/>
            <person name="Guerrero F.D."/>
            <person name="Moolhuijzen P."/>
            <person name="Goolsby J.A."/>
            <person name="Tidwell J."/>
            <person name="Bellgard S.E."/>
            <person name="Bellgard M.I."/>
        </authorList>
    </citation>
    <scope>NUCLEOTIDE SEQUENCE</scope>
    <source>
        <tissue evidence="1">Shoot tissue taken approximately 20 cm above the soil surface</tissue>
    </source>
</reference>
<accession>A0A0A8XX05</accession>
<organism evidence="1">
    <name type="scientific">Arundo donax</name>
    <name type="common">Giant reed</name>
    <name type="synonym">Donax arundinaceus</name>
    <dbReference type="NCBI Taxonomy" id="35708"/>
    <lineage>
        <taxon>Eukaryota</taxon>
        <taxon>Viridiplantae</taxon>
        <taxon>Streptophyta</taxon>
        <taxon>Embryophyta</taxon>
        <taxon>Tracheophyta</taxon>
        <taxon>Spermatophyta</taxon>
        <taxon>Magnoliopsida</taxon>
        <taxon>Liliopsida</taxon>
        <taxon>Poales</taxon>
        <taxon>Poaceae</taxon>
        <taxon>PACMAD clade</taxon>
        <taxon>Arundinoideae</taxon>
        <taxon>Arundineae</taxon>
        <taxon>Arundo</taxon>
    </lineage>
</organism>
<protein>
    <submittedName>
        <fullName evidence="1">Uncharacterized protein</fullName>
    </submittedName>
</protein>